<dbReference type="PANTHER" id="PTHR31151:SF0">
    <property type="entry name" value="PROLINE-TRNA LIGASE (DUF1680)"/>
    <property type="match status" value="1"/>
</dbReference>
<dbReference type="PANTHER" id="PTHR31151">
    <property type="entry name" value="PROLINE-TRNA LIGASE (DUF1680)"/>
    <property type="match status" value="1"/>
</dbReference>
<organism evidence="2 3">
    <name type="scientific">Clavibacter michiganensis subsp. insidiosus</name>
    <dbReference type="NCBI Taxonomy" id="33014"/>
    <lineage>
        <taxon>Bacteria</taxon>
        <taxon>Bacillati</taxon>
        <taxon>Actinomycetota</taxon>
        <taxon>Actinomycetes</taxon>
        <taxon>Micrococcales</taxon>
        <taxon>Microbacteriaceae</taxon>
        <taxon>Clavibacter</taxon>
    </lineage>
</organism>
<feature type="domain" description="Non-reducing end beta-L-arabinofuranosidase-like GH127 catalytic" evidence="1">
    <location>
        <begin position="24"/>
        <end position="115"/>
    </location>
</feature>
<dbReference type="InterPro" id="IPR012878">
    <property type="entry name" value="Beta-AFase-like_GH127_cat"/>
</dbReference>
<keyword evidence="2" id="KW-0378">Hydrolase</keyword>
<dbReference type="AlphaFoldDB" id="A0A399RWJ9"/>
<accession>A0A399RWJ9</accession>
<dbReference type="Proteomes" id="UP000266634">
    <property type="component" value="Unassembled WGS sequence"/>
</dbReference>
<reference evidence="2 3" key="1">
    <citation type="submission" date="2018-08" db="EMBL/GenBank/DDBJ databases">
        <title>Genome Sequence of Clavibacter michiganensis Subspecies type strains, and the Atypical Peach-Colored Strains Isolated from Tomato.</title>
        <authorList>
            <person name="Osdaghi E."/>
            <person name="Portier P."/>
            <person name="Briand M."/>
            <person name="Jacques M.-A."/>
        </authorList>
    </citation>
    <scope>NUCLEOTIDE SEQUENCE [LARGE SCALE GENOMIC DNA]</scope>
    <source>
        <strain evidence="2 3">CFBP 6488</strain>
    </source>
</reference>
<comment type="caution">
    <text evidence="2">The sequence shown here is derived from an EMBL/GenBank/DDBJ whole genome shotgun (WGS) entry which is preliminary data.</text>
</comment>
<sequence>MTALHVPAHPAVFGAVQGFPLSAVRPGDGPLRHAQLTDVEYVLRLDPDRLLAPYLREAGLDSPAPSYGSWEAIGLDGHIGGHHLSALAQLHAATGDPRLLPRLEHMLDVLERCQEA</sequence>
<evidence type="ECO:0000313" key="3">
    <source>
        <dbReference type="Proteomes" id="UP000266634"/>
    </source>
</evidence>
<gene>
    <name evidence="2" type="ORF">DZF93_09075</name>
</gene>
<proteinExistence type="predicted"/>
<evidence type="ECO:0000313" key="2">
    <source>
        <dbReference type="EMBL" id="RIJ34182.1"/>
    </source>
</evidence>
<feature type="non-terminal residue" evidence="2">
    <location>
        <position position="116"/>
    </location>
</feature>
<name>A0A399RWJ9_9MICO</name>
<dbReference type="Pfam" id="PF07944">
    <property type="entry name" value="Beta-AFase-like_GH127_cat"/>
    <property type="match status" value="1"/>
</dbReference>
<dbReference type="GO" id="GO:0016787">
    <property type="term" value="F:hydrolase activity"/>
    <property type="evidence" value="ECO:0007669"/>
    <property type="project" value="UniProtKB-KW"/>
</dbReference>
<protein>
    <submittedName>
        <fullName evidence="2">Glycosyl hydrolase</fullName>
    </submittedName>
</protein>
<evidence type="ECO:0000259" key="1">
    <source>
        <dbReference type="Pfam" id="PF07944"/>
    </source>
</evidence>
<dbReference type="EMBL" id="QWEA01000321">
    <property type="protein sequence ID" value="RIJ34182.1"/>
    <property type="molecule type" value="Genomic_DNA"/>
</dbReference>